<evidence type="ECO:0000313" key="1">
    <source>
        <dbReference type="EMBL" id="VVE44103.1"/>
    </source>
</evidence>
<dbReference type="GO" id="GO:0016787">
    <property type="term" value="F:hydrolase activity"/>
    <property type="evidence" value="ECO:0007669"/>
    <property type="project" value="UniProtKB-KW"/>
</dbReference>
<protein>
    <submittedName>
        <fullName evidence="1">S-formylglutathione hydrolase</fullName>
    </submittedName>
</protein>
<keyword evidence="1" id="KW-0378">Hydrolase</keyword>
<dbReference type="Proteomes" id="UP000405357">
    <property type="component" value="Unassembled WGS sequence"/>
</dbReference>
<organism evidence="1 2">
    <name type="scientific">Pandoraea soli</name>
    <dbReference type="NCBI Taxonomy" id="2508293"/>
    <lineage>
        <taxon>Bacteria</taxon>
        <taxon>Pseudomonadati</taxon>
        <taxon>Pseudomonadota</taxon>
        <taxon>Betaproteobacteria</taxon>
        <taxon>Burkholderiales</taxon>
        <taxon>Burkholderiaceae</taxon>
        <taxon>Pandoraea</taxon>
    </lineage>
</organism>
<comment type="caution">
    <text evidence="1">The sequence shown here is derived from an EMBL/GenBank/DDBJ whole genome shotgun (WGS) entry which is preliminary data.</text>
</comment>
<dbReference type="EMBL" id="CABPSG010000023">
    <property type="protein sequence ID" value="VVE44103.1"/>
    <property type="molecule type" value="Genomic_DNA"/>
</dbReference>
<accession>A0ABY6W9T5</accession>
<evidence type="ECO:0000313" key="2">
    <source>
        <dbReference type="Proteomes" id="UP000405357"/>
    </source>
</evidence>
<name>A0ABY6W9T5_9BURK</name>
<keyword evidence="2" id="KW-1185">Reference proteome</keyword>
<proteinExistence type="predicted"/>
<sequence>MLELISERRCFGGAQRFYRHTSTVIGLPTRLSV</sequence>
<reference evidence="1 2" key="1">
    <citation type="submission" date="2019-08" db="EMBL/GenBank/DDBJ databases">
        <authorList>
            <person name="Peeters C."/>
        </authorList>
    </citation>
    <scope>NUCLEOTIDE SEQUENCE [LARGE SCALE GENOMIC DNA]</scope>
    <source>
        <strain evidence="1 2">LMG 31014</strain>
    </source>
</reference>
<gene>
    <name evidence="1" type="ORF">PSO31014_04285</name>
</gene>